<name>J3LDT3_ORYBR</name>
<dbReference type="AlphaFoldDB" id="J3LDT3"/>
<feature type="region of interest" description="Disordered" evidence="1">
    <location>
        <begin position="18"/>
        <end position="48"/>
    </location>
</feature>
<feature type="transmembrane region" description="Helical" evidence="2">
    <location>
        <begin position="122"/>
        <end position="143"/>
    </location>
</feature>
<keyword evidence="4" id="KW-1185">Reference proteome</keyword>
<dbReference type="EnsemblPlants" id="OB02G28000.1">
    <property type="protein sequence ID" value="OB02G28000.1"/>
    <property type="gene ID" value="OB02G28000"/>
</dbReference>
<dbReference type="Proteomes" id="UP000006038">
    <property type="component" value="Unassembled WGS sequence"/>
</dbReference>
<protein>
    <submittedName>
        <fullName evidence="3">Uncharacterized protein</fullName>
    </submittedName>
</protein>
<reference evidence="3" key="1">
    <citation type="submission" date="2013-04" db="UniProtKB">
        <authorList>
            <consortium name="EnsemblPlants"/>
        </authorList>
    </citation>
    <scope>IDENTIFICATION</scope>
</reference>
<sequence length="144" mass="16646">MPSTGHSVHCFQRVQTPRCSTSSSSSSSSCVAPSSASSTHPLSTMTTNTSPCKKNNLQIIFIFAKKKELLKPLFTKKRWTRLFASAYIYKLKFKYLIFNLYILGFFNYSLFFSLNFEIPMKMYTKILGINYFLFTNMSFELFVK</sequence>
<feature type="compositionally biased region" description="Low complexity" evidence="1">
    <location>
        <begin position="19"/>
        <end position="39"/>
    </location>
</feature>
<feature type="transmembrane region" description="Helical" evidence="2">
    <location>
        <begin position="95"/>
        <end position="116"/>
    </location>
</feature>
<evidence type="ECO:0000313" key="3">
    <source>
        <dbReference type="EnsemblPlants" id="OB02G28000.1"/>
    </source>
</evidence>
<keyword evidence="2" id="KW-0472">Membrane</keyword>
<proteinExistence type="predicted"/>
<evidence type="ECO:0000256" key="2">
    <source>
        <dbReference type="SAM" id="Phobius"/>
    </source>
</evidence>
<organism evidence="3">
    <name type="scientific">Oryza brachyantha</name>
    <name type="common">malo sina</name>
    <dbReference type="NCBI Taxonomy" id="4533"/>
    <lineage>
        <taxon>Eukaryota</taxon>
        <taxon>Viridiplantae</taxon>
        <taxon>Streptophyta</taxon>
        <taxon>Embryophyta</taxon>
        <taxon>Tracheophyta</taxon>
        <taxon>Spermatophyta</taxon>
        <taxon>Magnoliopsida</taxon>
        <taxon>Liliopsida</taxon>
        <taxon>Poales</taxon>
        <taxon>Poaceae</taxon>
        <taxon>BOP clade</taxon>
        <taxon>Oryzoideae</taxon>
        <taxon>Oryzeae</taxon>
        <taxon>Oryzinae</taxon>
        <taxon>Oryza</taxon>
    </lineage>
</organism>
<evidence type="ECO:0000256" key="1">
    <source>
        <dbReference type="SAM" id="MobiDB-lite"/>
    </source>
</evidence>
<keyword evidence="2" id="KW-0812">Transmembrane</keyword>
<keyword evidence="2" id="KW-1133">Transmembrane helix</keyword>
<evidence type="ECO:0000313" key="4">
    <source>
        <dbReference type="Proteomes" id="UP000006038"/>
    </source>
</evidence>
<dbReference type="HOGENOM" id="CLU_1799432_0_0_1"/>
<dbReference type="Gramene" id="OB02G28000.1">
    <property type="protein sequence ID" value="OB02G28000.1"/>
    <property type="gene ID" value="OB02G28000"/>
</dbReference>
<accession>J3LDT3</accession>